<dbReference type="Pfam" id="PF05118">
    <property type="entry name" value="Asp_Arg_Hydrox"/>
    <property type="match status" value="1"/>
</dbReference>
<evidence type="ECO:0000256" key="2">
    <source>
        <dbReference type="ARBA" id="ARBA00022964"/>
    </source>
</evidence>
<dbReference type="InterPro" id="IPR027443">
    <property type="entry name" value="IPNS-like_sf"/>
</dbReference>
<dbReference type="Proteomes" id="UP001189429">
    <property type="component" value="Unassembled WGS sequence"/>
</dbReference>
<comment type="caution">
    <text evidence="5">The sequence shown here is derived from an EMBL/GenBank/DDBJ whole genome shotgun (WGS) entry which is preliminary data.</text>
</comment>
<accession>A0ABN9V0J7</accession>
<dbReference type="SUPFAM" id="SSF51197">
    <property type="entry name" value="Clavaminate synthase-like"/>
    <property type="match status" value="1"/>
</dbReference>
<protein>
    <recommendedName>
        <fullName evidence="4">Aspartyl/asparaginy/proline hydroxylase domain-containing protein</fullName>
    </recommendedName>
</protein>
<evidence type="ECO:0000256" key="1">
    <source>
        <dbReference type="ARBA" id="ARBA00007730"/>
    </source>
</evidence>
<dbReference type="PANTHER" id="PTHR46332">
    <property type="entry name" value="ASPARTATE BETA-HYDROXYLASE DOMAIN-CONTAINING PROTEIN 2"/>
    <property type="match status" value="1"/>
</dbReference>
<evidence type="ECO:0000256" key="3">
    <source>
        <dbReference type="ARBA" id="ARBA00023002"/>
    </source>
</evidence>
<organism evidence="5 6">
    <name type="scientific">Prorocentrum cordatum</name>
    <dbReference type="NCBI Taxonomy" id="2364126"/>
    <lineage>
        <taxon>Eukaryota</taxon>
        <taxon>Sar</taxon>
        <taxon>Alveolata</taxon>
        <taxon>Dinophyceae</taxon>
        <taxon>Prorocentrales</taxon>
        <taxon>Prorocentraceae</taxon>
        <taxon>Prorocentrum</taxon>
    </lineage>
</organism>
<dbReference type="Gene3D" id="2.60.120.330">
    <property type="entry name" value="B-lactam Antibiotic, Isopenicillin N Synthase, Chain"/>
    <property type="match status" value="1"/>
</dbReference>
<dbReference type="PANTHER" id="PTHR46332:SF5">
    <property type="entry name" value="ASPARTATE BETA-HYDROXYLASE DOMAIN CONTAINING 2"/>
    <property type="match status" value="1"/>
</dbReference>
<keyword evidence="2" id="KW-0223">Dioxygenase</keyword>
<keyword evidence="3" id="KW-0560">Oxidoreductase</keyword>
<evidence type="ECO:0000259" key="4">
    <source>
        <dbReference type="Pfam" id="PF05118"/>
    </source>
</evidence>
<evidence type="ECO:0000313" key="6">
    <source>
        <dbReference type="Proteomes" id="UP001189429"/>
    </source>
</evidence>
<proteinExistence type="inferred from homology"/>
<keyword evidence="6" id="KW-1185">Reference proteome</keyword>
<sequence>MKGLYVRQEAPRLAEDGAWRAEVLERLQSLALLSLGQPSTAIGVGQMLFLYFWWGVQPPPSGDARSRGGAAPRPRGPDVSVAMAAAELHGRSISFSGCDSRATSLESFESKKCPWRWRFLLLFLVELGRKLAVEGHDLAGGARQMRRAEVHLGAMRALPYFSRHQTLLEGPYRTNHNDDFFPEAKHLPIWPREMWPEFAFFLESHAHVFLAELAQLISADVEDEIFRTVQQQQTEFTPLPKDWGLLDLVRQGNATAACPYAPASCRLLQARPEIDGRCFSDRVPNAGVAFARLLPGTEVKPHFATEPRLAVHLGLITPPGPAMKVANETATWSQGEAVVFDDTYFHSVRHEGEEPRFVLLAWICHPCDLSWRSRNGEEWVRDNPLPRWCGPDEKVNVG</sequence>
<dbReference type="EMBL" id="CAUYUJ010016493">
    <property type="protein sequence ID" value="CAK0865872.1"/>
    <property type="molecule type" value="Genomic_DNA"/>
</dbReference>
<comment type="similarity">
    <text evidence="1">Belongs to the aspartyl/asparaginyl beta-hydroxylase family.</text>
</comment>
<feature type="domain" description="Aspartyl/asparaginy/proline hydroxylase" evidence="4">
    <location>
        <begin position="205"/>
        <end position="366"/>
    </location>
</feature>
<reference evidence="5" key="1">
    <citation type="submission" date="2023-10" db="EMBL/GenBank/DDBJ databases">
        <authorList>
            <person name="Chen Y."/>
            <person name="Shah S."/>
            <person name="Dougan E. K."/>
            <person name="Thang M."/>
            <person name="Chan C."/>
        </authorList>
    </citation>
    <scope>NUCLEOTIDE SEQUENCE [LARGE SCALE GENOMIC DNA]</scope>
</reference>
<dbReference type="InterPro" id="IPR051821">
    <property type="entry name" value="Asp/Asn_beta-hydroxylase"/>
</dbReference>
<name>A0ABN9V0J7_9DINO</name>
<dbReference type="InterPro" id="IPR007803">
    <property type="entry name" value="Asp/Arg/Pro-Hydrxlase"/>
</dbReference>
<gene>
    <name evidence="5" type="ORF">PCOR1329_LOCUS53282</name>
</gene>
<evidence type="ECO:0000313" key="5">
    <source>
        <dbReference type="EMBL" id="CAK0865872.1"/>
    </source>
</evidence>